<dbReference type="RefSeq" id="WP_196004523.1">
    <property type="nucleotide sequence ID" value="NZ_CACRTL010000003.1"/>
</dbReference>
<protein>
    <submittedName>
        <fullName evidence="2">Uncharacterized protein</fullName>
    </submittedName>
</protein>
<accession>A0A6N2XUY8</accession>
<gene>
    <name evidence="2" type="ORF">CRLFYP8_00580</name>
</gene>
<feature type="coiled-coil region" evidence="1">
    <location>
        <begin position="324"/>
        <end position="388"/>
    </location>
</feature>
<organism evidence="2">
    <name type="scientific">Thomasclavelia ramosa</name>
    <dbReference type="NCBI Taxonomy" id="1547"/>
    <lineage>
        <taxon>Bacteria</taxon>
        <taxon>Bacillati</taxon>
        <taxon>Bacillota</taxon>
        <taxon>Erysipelotrichia</taxon>
        <taxon>Erysipelotrichales</taxon>
        <taxon>Coprobacillaceae</taxon>
        <taxon>Thomasclavelia</taxon>
    </lineage>
</organism>
<name>A0A6N2XUY8_9FIRM</name>
<sequence length="500" mass="59947">MENKLIKTKIENLIKETKQLRIDEVISYIKIKFPENEFSWENIDERSDFYYDHRDIIHLTNQTDLIINYPGGDRFGDIFAEPYTDISFHNLKLINKYDDLEDKLYLFLNDKYNSENKISNYVNELSRNDNLSIEEIIMHLSTDMNIPNHILNQISNEQLQNIKVREAIVNCVENSAFHRHFDACDQYQYGQYGGEDVDEWRLSKSLQFMAIWENLPDKVREKCNYELEKAWLQIPDTKNVLNEEIEQLQERIDILYQLESNQDNIIRDIHNRYILLEKYDTYLSDDFPLRKAISTLWWNCLEQLDTDNHLEFINNKISEINNCRKELDIENTLLKQENEILQQKRYYFWRWEEKNKDRERLADNLNEINKNNDTVAELEEQLNTLSKKYNIGIQLKGDICKMVENNPIKDINTLYQDIISDYHTNNLNNYAEEEFIGMIKDITSSKLLQLEPMNNELINLNETLSKIGISKSDNEIENDDNVYKEYNIIYKNEDNYEMEM</sequence>
<proteinExistence type="predicted"/>
<evidence type="ECO:0000256" key="1">
    <source>
        <dbReference type="SAM" id="Coils"/>
    </source>
</evidence>
<reference evidence="2" key="1">
    <citation type="submission" date="2019-11" db="EMBL/GenBank/DDBJ databases">
        <authorList>
            <person name="Feng L."/>
        </authorList>
    </citation>
    <scope>NUCLEOTIDE SEQUENCE</scope>
    <source>
        <strain evidence="2">CramosumLFYP8</strain>
    </source>
</reference>
<keyword evidence="1" id="KW-0175">Coiled coil</keyword>
<dbReference type="AlphaFoldDB" id="A0A6N2XUY8"/>
<dbReference type="EMBL" id="CACRTL010000003">
    <property type="protein sequence ID" value="VYT57942.1"/>
    <property type="molecule type" value="Genomic_DNA"/>
</dbReference>
<evidence type="ECO:0000313" key="2">
    <source>
        <dbReference type="EMBL" id="VYT57942.1"/>
    </source>
</evidence>